<dbReference type="InterPro" id="IPR000276">
    <property type="entry name" value="GPCR_Rhodpsn"/>
</dbReference>
<name>D2A3I0_TRICA</name>
<dbReference type="PANTHER" id="PTHR24243">
    <property type="entry name" value="G-PROTEIN COUPLED RECEPTOR"/>
    <property type="match status" value="1"/>
</dbReference>
<dbReference type="Gene3D" id="1.20.1070.10">
    <property type="entry name" value="Rhodopsin 7-helix transmembrane proteins"/>
    <property type="match status" value="1"/>
</dbReference>
<dbReference type="PROSITE" id="PS50262">
    <property type="entry name" value="G_PROTEIN_RECEP_F1_2"/>
    <property type="match status" value="1"/>
</dbReference>
<accession>D2A3I0</accession>
<evidence type="ECO:0000256" key="8">
    <source>
        <dbReference type="ARBA" id="ARBA00023224"/>
    </source>
</evidence>
<evidence type="ECO:0000256" key="11">
    <source>
        <dbReference type="SAM" id="Phobius"/>
    </source>
</evidence>
<feature type="transmembrane region" description="Helical" evidence="11">
    <location>
        <begin position="208"/>
        <end position="230"/>
    </location>
</feature>
<dbReference type="FunCoup" id="D2A3I0">
    <property type="interactions" value="27"/>
</dbReference>
<feature type="transmembrane region" description="Helical" evidence="11">
    <location>
        <begin position="320"/>
        <end position="346"/>
    </location>
</feature>
<dbReference type="GO" id="GO:0005886">
    <property type="term" value="C:plasma membrane"/>
    <property type="evidence" value="ECO:0000318"/>
    <property type="project" value="GO_Central"/>
</dbReference>
<keyword evidence="14" id="KW-1185">Reference proteome</keyword>
<reference evidence="13 14" key="2">
    <citation type="journal article" date="2010" name="Nucleic Acids Res.">
        <title>BeetleBase in 2010: revisions to provide comprehensive genomic information for Tribolium castaneum.</title>
        <authorList>
            <person name="Kim H.S."/>
            <person name="Murphy T."/>
            <person name="Xia J."/>
            <person name="Caragea D."/>
            <person name="Park Y."/>
            <person name="Beeman R.W."/>
            <person name="Lorenzen M.D."/>
            <person name="Butcher S."/>
            <person name="Manak J.R."/>
            <person name="Brown S.J."/>
        </authorList>
    </citation>
    <scope>GENOME REANNOTATION</scope>
    <source>
        <strain evidence="13 14">Georgia GA2</strain>
    </source>
</reference>
<proteinExistence type="inferred from homology"/>
<dbReference type="PANTHER" id="PTHR24243:SF230">
    <property type="entry name" value="G-PROTEIN COUPLED RECEPTORS FAMILY 1 PROFILE DOMAIN-CONTAINING PROTEIN"/>
    <property type="match status" value="1"/>
</dbReference>
<feature type="domain" description="G-protein coupled receptors family 1 profile" evidence="12">
    <location>
        <begin position="54"/>
        <end position="379"/>
    </location>
</feature>
<dbReference type="SUPFAM" id="SSF81321">
    <property type="entry name" value="Family A G protein-coupled receptor-like"/>
    <property type="match status" value="1"/>
</dbReference>
<evidence type="ECO:0000256" key="2">
    <source>
        <dbReference type="ARBA" id="ARBA00010663"/>
    </source>
</evidence>
<keyword evidence="7 9" id="KW-0675">Receptor</keyword>
<dbReference type="EMBL" id="KQ971338">
    <property type="protein sequence ID" value="EFA02963.2"/>
    <property type="molecule type" value="Genomic_DNA"/>
</dbReference>
<evidence type="ECO:0000256" key="4">
    <source>
        <dbReference type="ARBA" id="ARBA00022989"/>
    </source>
</evidence>
<feature type="transmembrane region" description="Helical" evidence="11">
    <location>
        <begin position="42"/>
        <end position="63"/>
    </location>
</feature>
<dbReference type="InParanoid" id="D2A3I0"/>
<gene>
    <name evidence="13" type="primary">AUGUSTUS-3.0.2_30552</name>
    <name evidence="13" type="ORF">TcasGA2_TC030552</name>
</gene>
<dbReference type="PROSITE" id="PS00237">
    <property type="entry name" value="G_PROTEIN_RECEP_F1_1"/>
    <property type="match status" value="1"/>
</dbReference>
<comment type="similarity">
    <text evidence="2 9">Belongs to the G-protein coupled receptor 1 family.</text>
</comment>
<dbReference type="CDD" id="cd14978">
    <property type="entry name" value="7tmA_FMRFamide_R-like"/>
    <property type="match status" value="1"/>
</dbReference>
<evidence type="ECO:0000256" key="7">
    <source>
        <dbReference type="ARBA" id="ARBA00023170"/>
    </source>
</evidence>
<evidence type="ECO:0000313" key="13">
    <source>
        <dbReference type="EMBL" id="EFA02963.2"/>
    </source>
</evidence>
<evidence type="ECO:0000256" key="6">
    <source>
        <dbReference type="ARBA" id="ARBA00023136"/>
    </source>
</evidence>
<organism evidence="13 14">
    <name type="scientific">Tribolium castaneum</name>
    <name type="common">Red flour beetle</name>
    <dbReference type="NCBI Taxonomy" id="7070"/>
    <lineage>
        <taxon>Eukaryota</taxon>
        <taxon>Metazoa</taxon>
        <taxon>Ecdysozoa</taxon>
        <taxon>Arthropoda</taxon>
        <taxon>Hexapoda</taxon>
        <taxon>Insecta</taxon>
        <taxon>Pterygota</taxon>
        <taxon>Neoptera</taxon>
        <taxon>Endopterygota</taxon>
        <taxon>Coleoptera</taxon>
        <taxon>Polyphaga</taxon>
        <taxon>Cucujiformia</taxon>
        <taxon>Tenebrionidae</taxon>
        <taxon>Tenebrionidae incertae sedis</taxon>
        <taxon>Tribolium</taxon>
    </lineage>
</organism>
<evidence type="ECO:0000259" key="12">
    <source>
        <dbReference type="PROSITE" id="PS50262"/>
    </source>
</evidence>
<dbReference type="GO" id="GO:0007186">
    <property type="term" value="P:G protein-coupled receptor signaling pathway"/>
    <property type="evidence" value="ECO:0000318"/>
    <property type="project" value="GO_Central"/>
</dbReference>
<sequence>MRRLNQIFANFSEEFPINSTDLDPGGYYCDPFHSYLKLLHTYYIPIIMAVGFVGNFLSCVVFLSTHLKMRSSSYYLAALAIADFGFLCVVLVVHCSFNNVFEIYNADGWCQFFVYLSSVCASLSVWLIVAFTVERFIAVQYPLQRPHICTVSRAKTVVISLTAVAMLSQLYLFWIAGVINNHDGKHPECEMKPAYFEFMKVVNFVDTMATLIVPFVLIVTMNTMIARNLFLFRRRLQASSIDEYLDTDTDKTELQHSNVQSGCSNRRQGSQQSHVSQKSNPLRSSKKYNNNQLERCPCIHIKMSARNVASTRSQQNITKMLLLISSVFIALNFPSYVTRLSVYFVFTLQQKNPPETLYCIQQFAMLLYYTNFSINFLLYAMCGVTFRRCLWQLLRNNLKRLASTPFHAKW</sequence>
<evidence type="ECO:0000256" key="10">
    <source>
        <dbReference type="SAM" id="MobiDB-lite"/>
    </source>
</evidence>
<dbReference type="Pfam" id="PF00001">
    <property type="entry name" value="7tm_1"/>
    <property type="match status" value="1"/>
</dbReference>
<keyword evidence="8 9" id="KW-0807">Transducer</keyword>
<evidence type="ECO:0000256" key="3">
    <source>
        <dbReference type="ARBA" id="ARBA00022692"/>
    </source>
</evidence>
<dbReference type="eggNOG" id="KOG3656">
    <property type="taxonomic scope" value="Eukaryota"/>
</dbReference>
<evidence type="ECO:0000256" key="5">
    <source>
        <dbReference type="ARBA" id="ARBA00023040"/>
    </source>
</evidence>
<evidence type="ECO:0000256" key="1">
    <source>
        <dbReference type="ARBA" id="ARBA00004141"/>
    </source>
</evidence>
<keyword evidence="5 9" id="KW-0297">G-protein coupled receptor</keyword>
<keyword evidence="3 9" id="KW-0812">Transmembrane</keyword>
<dbReference type="PRINTS" id="PR00237">
    <property type="entry name" value="GPCRRHODOPSN"/>
</dbReference>
<dbReference type="AlphaFoldDB" id="D2A3I0"/>
<dbReference type="HOGENOM" id="CLU_1002314_0_0_1"/>
<protein>
    <submittedName>
        <fullName evidence="13">Thyrotropin-releasing hormone receptor-like Protein</fullName>
    </submittedName>
</protein>
<feature type="transmembrane region" description="Helical" evidence="11">
    <location>
        <begin position="75"/>
        <end position="93"/>
    </location>
</feature>
<feature type="transmembrane region" description="Helical" evidence="11">
    <location>
        <begin position="154"/>
        <end position="176"/>
    </location>
</feature>
<dbReference type="OMA" id="YLIYYLH"/>
<comment type="subcellular location">
    <subcellularLocation>
        <location evidence="1">Membrane</location>
        <topology evidence="1">Multi-pass membrane protein</topology>
    </subcellularLocation>
</comment>
<feature type="transmembrane region" description="Helical" evidence="11">
    <location>
        <begin position="366"/>
        <end position="386"/>
    </location>
</feature>
<reference evidence="13 14" key="1">
    <citation type="journal article" date="2008" name="Nature">
        <title>The genome of the model beetle and pest Tribolium castaneum.</title>
        <authorList>
            <consortium name="Tribolium Genome Sequencing Consortium"/>
            <person name="Richards S."/>
            <person name="Gibbs R.A."/>
            <person name="Weinstock G.M."/>
            <person name="Brown S.J."/>
            <person name="Denell R."/>
            <person name="Beeman R.W."/>
            <person name="Gibbs R."/>
            <person name="Beeman R.W."/>
            <person name="Brown S.J."/>
            <person name="Bucher G."/>
            <person name="Friedrich M."/>
            <person name="Grimmelikhuijzen C.J."/>
            <person name="Klingler M."/>
            <person name="Lorenzen M."/>
            <person name="Richards S."/>
            <person name="Roth S."/>
            <person name="Schroder R."/>
            <person name="Tautz D."/>
            <person name="Zdobnov E.M."/>
            <person name="Muzny D."/>
            <person name="Gibbs R.A."/>
            <person name="Weinstock G.M."/>
            <person name="Attaway T."/>
            <person name="Bell S."/>
            <person name="Buhay C.J."/>
            <person name="Chandrabose M.N."/>
            <person name="Chavez D."/>
            <person name="Clerk-Blankenburg K.P."/>
            <person name="Cree A."/>
            <person name="Dao M."/>
            <person name="Davis C."/>
            <person name="Chacko J."/>
            <person name="Dinh H."/>
            <person name="Dugan-Rocha S."/>
            <person name="Fowler G."/>
            <person name="Garner T.T."/>
            <person name="Garnes J."/>
            <person name="Gnirke A."/>
            <person name="Hawes A."/>
            <person name="Hernandez J."/>
            <person name="Hines S."/>
            <person name="Holder M."/>
            <person name="Hume J."/>
            <person name="Jhangiani S.N."/>
            <person name="Joshi V."/>
            <person name="Khan Z.M."/>
            <person name="Jackson L."/>
            <person name="Kovar C."/>
            <person name="Kowis A."/>
            <person name="Lee S."/>
            <person name="Lewis L.R."/>
            <person name="Margolis J."/>
            <person name="Morgan M."/>
            <person name="Nazareth L.V."/>
            <person name="Nguyen N."/>
            <person name="Okwuonu G."/>
            <person name="Parker D."/>
            <person name="Richards S."/>
            <person name="Ruiz S.J."/>
            <person name="Santibanez J."/>
            <person name="Savard J."/>
            <person name="Scherer S.E."/>
            <person name="Schneider B."/>
            <person name="Sodergren E."/>
            <person name="Tautz D."/>
            <person name="Vattahil S."/>
            <person name="Villasana D."/>
            <person name="White C.S."/>
            <person name="Wright R."/>
            <person name="Park Y."/>
            <person name="Beeman R.W."/>
            <person name="Lord J."/>
            <person name="Oppert B."/>
            <person name="Lorenzen M."/>
            <person name="Brown S."/>
            <person name="Wang L."/>
            <person name="Savard J."/>
            <person name="Tautz D."/>
            <person name="Richards S."/>
            <person name="Weinstock G."/>
            <person name="Gibbs R.A."/>
            <person name="Liu Y."/>
            <person name="Worley K."/>
            <person name="Weinstock G."/>
            <person name="Elsik C.G."/>
            <person name="Reese J.T."/>
            <person name="Elhaik E."/>
            <person name="Landan G."/>
            <person name="Graur D."/>
            <person name="Arensburger P."/>
            <person name="Atkinson P."/>
            <person name="Beeman R.W."/>
            <person name="Beidler J."/>
            <person name="Brown S.J."/>
            <person name="Demuth J.P."/>
            <person name="Drury D.W."/>
            <person name="Du Y.Z."/>
            <person name="Fujiwara H."/>
            <person name="Lorenzen M."/>
            <person name="Maselli V."/>
            <person name="Osanai M."/>
            <person name="Park Y."/>
            <person name="Robertson H.M."/>
            <person name="Tu Z."/>
            <person name="Wang J.J."/>
            <person name="Wang S."/>
            <person name="Richards S."/>
            <person name="Song H."/>
            <person name="Zhang L."/>
            <person name="Sodergren E."/>
            <person name="Werner D."/>
            <person name="Stanke M."/>
            <person name="Morgenstern B."/>
            <person name="Solovyev V."/>
            <person name="Kosarev P."/>
            <person name="Brown G."/>
            <person name="Chen H.C."/>
            <person name="Ermolaeva O."/>
            <person name="Hlavina W."/>
            <person name="Kapustin Y."/>
            <person name="Kiryutin B."/>
            <person name="Kitts P."/>
            <person name="Maglott D."/>
            <person name="Pruitt K."/>
            <person name="Sapojnikov V."/>
            <person name="Souvorov A."/>
            <person name="Mackey A.J."/>
            <person name="Waterhouse R.M."/>
            <person name="Wyder S."/>
            <person name="Zdobnov E.M."/>
            <person name="Zdobnov E.M."/>
            <person name="Wyder S."/>
            <person name="Kriventseva E.V."/>
            <person name="Kadowaki T."/>
            <person name="Bork P."/>
            <person name="Aranda M."/>
            <person name="Bao R."/>
            <person name="Beermann A."/>
            <person name="Berns N."/>
            <person name="Bolognesi R."/>
            <person name="Bonneton F."/>
            <person name="Bopp D."/>
            <person name="Brown S.J."/>
            <person name="Bucher G."/>
            <person name="Butts T."/>
            <person name="Chaumot A."/>
            <person name="Denell R.E."/>
            <person name="Ferrier D.E."/>
            <person name="Friedrich M."/>
            <person name="Gordon C.M."/>
            <person name="Jindra M."/>
            <person name="Klingler M."/>
            <person name="Lan Q."/>
            <person name="Lattorff H.M."/>
            <person name="Laudet V."/>
            <person name="von Levetsow C."/>
            <person name="Liu Z."/>
            <person name="Lutz R."/>
            <person name="Lynch J.A."/>
            <person name="da Fonseca R.N."/>
            <person name="Posnien N."/>
            <person name="Reuter R."/>
            <person name="Roth S."/>
            <person name="Savard J."/>
            <person name="Schinko J.B."/>
            <person name="Schmitt C."/>
            <person name="Schoppmeier M."/>
            <person name="Schroder R."/>
            <person name="Shippy T.D."/>
            <person name="Simonnet F."/>
            <person name="Marques-Souza H."/>
            <person name="Tautz D."/>
            <person name="Tomoyasu Y."/>
            <person name="Trauner J."/>
            <person name="Van der Zee M."/>
            <person name="Vervoort M."/>
            <person name="Wittkopp N."/>
            <person name="Wimmer E.A."/>
            <person name="Yang X."/>
            <person name="Jones A.K."/>
            <person name="Sattelle D.B."/>
            <person name="Ebert P.R."/>
            <person name="Nelson D."/>
            <person name="Scott J.G."/>
            <person name="Beeman R.W."/>
            <person name="Muthukrishnan S."/>
            <person name="Kramer K.J."/>
            <person name="Arakane Y."/>
            <person name="Beeman R.W."/>
            <person name="Zhu Q."/>
            <person name="Hogenkamp D."/>
            <person name="Dixit R."/>
            <person name="Oppert B."/>
            <person name="Jiang H."/>
            <person name="Zou Z."/>
            <person name="Marshall J."/>
            <person name="Elpidina E."/>
            <person name="Vinokurov K."/>
            <person name="Oppert C."/>
            <person name="Zou Z."/>
            <person name="Evans J."/>
            <person name="Lu Z."/>
            <person name="Zhao P."/>
            <person name="Sumathipala N."/>
            <person name="Altincicek B."/>
            <person name="Vilcinskas A."/>
            <person name="Williams M."/>
            <person name="Hultmark D."/>
            <person name="Hetru C."/>
            <person name="Jiang H."/>
            <person name="Grimmelikhuijzen C.J."/>
            <person name="Hauser F."/>
            <person name="Cazzamali G."/>
            <person name="Williamson M."/>
            <person name="Park Y."/>
            <person name="Li B."/>
            <person name="Tanaka Y."/>
            <person name="Predel R."/>
            <person name="Neupert S."/>
            <person name="Schachtner J."/>
            <person name="Verleyen P."/>
            <person name="Raible F."/>
            <person name="Bork P."/>
            <person name="Friedrich M."/>
            <person name="Walden K.K."/>
            <person name="Robertson H.M."/>
            <person name="Angeli S."/>
            <person name="Foret S."/>
            <person name="Bucher G."/>
            <person name="Schuetz S."/>
            <person name="Maleszka R."/>
            <person name="Wimmer E.A."/>
            <person name="Beeman R.W."/>
            <person name="Lorenzen M."/>
            <person name="Tomoyasu Y."/>
            <person name="Miller S.C."/>
            <person name="Grossmann D."/>
            <person name="Bucher G."/>
        </authorList>
    </citation>
    <scope>NUCLEOTIDE SEQUENCE [LARGE SCALE GENOMIC DNA]</scope>
    <source>
        <strain evidence="13 14">Georgia GA2</strain>
    </source>
</reference>
<keyword evidence="6 11" id="KW-0472">Membrane</keyword>
<dbReference type="InterPro" id="IPR017452">
    <property type="entry name" value="GPCR_Rhodpsn_7TM"/>
</dbReference>
<dbReference type="GO" id="GO:0004930">
    <property type="term" value="F:G protein-coupled receptor activity"/>
    <property type="evidence" value="ECO:0000318"/>
    <property type="project" value="GO_Central"/>
</dbReference>
<feature type="region of interest" description="Disordered" evidence="10">
    <location>
        <begin position="255"/>
        <end position="288"/>
    </location>
</feature>
<feature type="transmembrane region" description="Helical" evidence="11">
    <location>
        <begin position="113"/>
        <end position="133"/>
    </location>
</feature>
<dbReference type="Proteomes" id="UP000007266">
    <property type="component" value="Linkage group 4"/>
</dbReference>
<evidence type="ECO:0000313" key="14">
    <source>
        <dbReference type="Proteomes" id="UP000007266"/>
    </source>
</evidence>
<keyword evidence="4 11" id="KW-1133">Transmembrane helix</keyword>
<evidence type="ECO:0000256" key="9">
    <source>
        <dbReference type="RuleBase" id="RU000688"/>
    </source>
</evidence>